<accession>A0A0D6LVC3</accession>
<feature type="domain" description="Peptidase C1A papain C-terminal" evidence="10">
    <location>
        <begin position="78"/>
        <end position="339"/>
    </location>
</feature>
<gene>
    <name evidence="11" type="ORF">ANCCEY_09311</name>
</gene>
<protein>
    <submittedName>
        <fullName evidence="11">Papain family cysteine protease</fullName>
    </submittedName>
</protein>
<dbReference type="Gene3D" id="3.90.70.10">
    <property type="entry name" value="Cysteine proteinases"/>
    <property type="match status" value="1"/>
</dbReference>
<evidence type="ECO:0000256" key="1">
    <source>
        <dbReference type="ARBA" id="ARBA00008455"/>
    </source>
</evidence>
<dbReference type="Pfam" id="PF00112">
    <property type="entry name" value="Peptidase_C1"/>
    <property type="match status" value="1"/>
</dbReference>
<keyword evidence="5" id="KW-0788">Thiol protease</keyword>
<keyword evidence="7" id="KW-1015">Disulfide bond</keyword>
<evidence type="ECO:0000313" key="12">
    <source>
        <dbReference type="Proteomes" id="UP000054495"/>
    </source>
</evidence>
<sequence length="342" mass="38343">MPLSKLAKLFNNEVQYAQHLKGEALVNYVNQRQSLFKATYSPKAEDYVTPRLMDPKFLNYPRDQGLLLNDAVENDAELPESFDARKRWPNCPSIRHIRDQSACGSCWAVATASAISDRACIQSNGTIQVYASDTDILACCAESQGCKGGFSIDAWNYLAKNGVCTGGPYGTKGVCKPYALHPCGRRPNQTYYGECPEVWPTPKCEQSCQEGYSTPYEKDKIRGERGYVLPIEEAEIRREIMTYGPVVASMQAYGDLDYYTGGIYKVAFRLYLLVRLQHTAGRPRGAHAVKIIGWGTENGTDYWIVANTWNTNWGEDNGFFRILRGINHCNIEDFVVAGHIKV</sequence>
<name>A0A0D6LVC3_9BILA</name>
<dbReference type="InterPro" id="IPR025660">
    <property type="entry name" value="Pept_his_AS"/>
</dbReference>
<dbReference type="GO" id="GO:0008234">
    <property type="term" value="F:cysteine-type peptidase activity"/>
    <property type="evidence" value="ECO:0007669"/>
    <property type="project" value="UniProtKB-KW"/>
</dbReference>
<keyword evidence="4" id="KW-0378">Hydrolase</keyword>
<keyword evidence="2 11" id="KW-0645">Protease</keyword>
<dbReference type="PRINTS" id="PR00705">
    <property type="entry name" value="PAPAIN"/>
</dbReference>
<comment type="similarity">
    <text evidence="1">Belongs to the peptidase C1 family.</text>
</comment>
<evidence type="ECO:0000256" key="6">
    <source>
        <dbReference type="ARBA" id="ARBA00023145"/>
    </source>
</evidence>
<keyword evidence="6" id="KW-0865">Zymogen</keyword>
<keyword evidence="3" id="KW-0732">Signal</keyword>
<reference evidence="11 12" key="1">
    <citation type="submission" date="2013-05" db="EMBL/GenBank/DDBJ databases">
        <title>Draft genome of the parasitic nematode Anyclostoma ceylanicum.</title>
        <authorList>
            <person name="Mitreva M."/>
        </authorList>
    </citation>
    <scope>NUCLEOTIDE SEQUENCE [LARGE SCALE GENOMIC DNA]</scope>
</reference>
<evidence type="ECO:0000256" key="4">
    <source>
        <dbReference type="ARBA" id="ARBA00022801"/>
    </source>
</evidence>
<dbReference type="InterPro" id="IPR000169">
    <property type="entry name" value="Pept_cys_AS"/>
</dbReference>
<dbReference type="InterPro" id="IPR013128">
    <property type="entry name" value="Peptidase_C1A"/>
</dbReference>
<dbReference type="PROSITE" id="PS00639">
    <property type="entry name" value="THIOL_PROTEASE_HIS"/>
    <property type="match status" value="1"/>
</dbReference>
<evidence type="ECO:0000313" key="11">
    <source>
        <dbReference type="EMBL" id="EPB71597.1"/>
    </source>
</evidence>
<evidence type="ECO:0000256" key="2">
    <source>
        <dbReference type="ARBA" id="ARBA00022670"/>
    </source>
</evidence>
<evidence type="ECO:0000256" key="7">
    <source>
        <dbReference type="ARBA" id="ARBA00023157"/>
    </source>
</evidence>
<evidence type="ECO:0000259" key="10">
    <source>
        <dbReference type="SMART" id="SM00645"/>
    </source>
</evidence>
<keyword evidence="8" id="KW-0325">Glycoprotein</keyword>
<dbReference type="AlphaFoldDB" id="A0A0D6LVC3"/>
<dbReference type="SMART" id="SM00645">
    <property type="entry name" value="Pept_C1"/>
    <property type="match status" value="1"/>
</dbReference>
<proteinExistence type="inferred from homology"/>
<evidence type="ECO:0000256" key="3">
    <source>
        <dbReference type="ARBA" id="ARBA00022729"/>
    </source>
</evidence>
<dbReference type="PANTHER" id="PTHR12411">
    <property type="entry name" value="CYSTEINE PROTEASE FAMILY C1-RELATED"/>
    <property type="match status" value="1"/>
</dbReference>
<dbReference type="FunFam" id="3.90.70.10:FF:000031">
    <property type="entry name" value="Cathepsin B"/>
    <property type="match status" value="1"/>
</dbReference>
<evidence type="ECO:0000256" key="8">
    <source>
        <dbReference type="ARBA" id="ARBA00023180"/>
    </source>
</evidence>
<organism evidence="11 12">
    <name type="scientific">Ancylostoma ceylanicum</name>
    <dbReference type="NCBI Taxonomy" id="53326"/>
    <lineage>
        <taxon>Eukaryota</taxon>
        <taxon>Metazoa</taxon>
        <taxon>Ecdysozoa</taxon>
        <taxon>Nematoda</taxon>
        <taxon>Chromadorea</taxon>
        <taxon>Rhabditida</taxon>
        <taxon>Rhabditina</taxon>
        <taxon>Rhabditomorpha</taxon>
        <taxon>Strongyloidea</taxon>
        <taxon>Ancylostomatidae</taxon>
        <taxon>Ancylostomatinae</taxon>
        <taxon>Ancylostoma</taxon>
    </lineage>
</organism>
<dbReference type="GO" id="GO:0006508">
    <property type="term" value="P:proteolysis"/>
    <property type="evidence" value="ECO:0007669"/>
    <property type="project" value="UniProtKB-KW"/>
</dbReference>
<dbReference type="PROSITE" id="PS00139">
    <property type="entry name" value="THIOL_PROTEASE_CYS"/>
    <property type="match status" value="1"/>
</dbReference>
<dbReference type="InterPro" id="IPR000668">
    <property type="entry name" value="Peptidase_C1A_C"/>
</dbReference>
<dbReference type="Proteomes" id="UP000054495">
    <property type="component" value="Unassembled WGS sequence"/>
</dbReference>
<comment type="function">
    <text evidence="9">Expression of the protease correlates with blood-feeding and suggests a role for the protease in blood digestion.</text>
</comment>
<evidence type="ECO:0000256" key="9">
    <source>
        <dbReference type="ARBA" id="ARBA00057399"/>
    </source>
</evidence>
<evidence type="ECO:0000256" key="5">
    <source>
        <dbReference type="ARBA" id="ARBA00022807"/>
    </source>
</evidence>
<dbReference type="InterPro" id="IPR038765">
    <property type="entry name" value="Papain-like_cys_pep_sf"/>
</dbReference>
<dbReference type="EMBL" id="KE125101">
    <property type="protein sequence ID" value="EPB71597.1"/>
    <property type="molecule type" value="Genomic_DNA"/>
</dbReference>
<dbReference type="SUPFAM" id="SSF54001">
    <property type="entry name" value="Cysteine proteinases"/>
    <property type="match status" value="1"/>
</dbReference>
<dbReference type="CDD" id="cd02620">
    <property type="entry name" value="Peptidase_C1A_CathepsinB"/>
    <property type="match status" value="1"/>
</dbReference>
<keyword evidence="12" id="KW-1185">Reference proteome</keyword>